<dbReference type="InterPro" id="IPR014942">
    <property type="entry name" value="AbiEii"/>
</dbReference>
<evidence type="ECO:0000313" key="1">
    <source>
        <dbReference type="EMBL" id="ABC77570.1"/>
    </source>
</evidence>
<dbReference type="RefSeq" id="WP_011417592.1">
    <property type="nucleotide sequence ID" value="NC_007759.1"/>
</dbReference>
<reference evidence="1 2" key="1">
    <citation type="journal article" date="2007" name="Proc. Natl. Acad. Sci. U.S.A.">
        <title>The genome of Syntrophus aciditrophicus: life at the thermodynamic limit of microbial growth.</title>
        <authorList>
            <person name="McInerney M.J."/>
            <person name="Rohlin L."/>
            <person name="Mouttaki H."/>
            <person name="Kim U."/>
            <person name="Krupp R.S."/>
            <person name="Rios-Hernandez L."/>
            <person name="Sieber J."/>
            <person name="Struchtemeyer C.G."/>
            <person name="Bhattacharyya A."/>
            <person name="Campbell J.W."/>
            <person name="Gunsalus R.P."/>
        </authorList>
    </citation>
    <scope>NUCLEOTIDE SEQUENCE [LARGE SCALE GENOMIC DNA]</scope>
    <source>
        <strain evidence="1 2">SB</strain>
    </source>
</reference>
<keyword evidence="2" id="KW-1185">Reference proteome</keyword>
<accession>Q2LU07</accession>
<protein>
    <submittedName>
        <fullName evidence="1">Hypothetical cytosolic protein</fullName>
    </submittedName>
</protein>
<dbReference type="STRING" id="56780.SYN_01879"/>
<dbReference type="AlphaFoldDB" id="Q2LU07"/>
<dbReference type="OrthoDB" id="5504847at2"/>
<dbReference type="KEGG" id="sat:SYN_01879"/>
<dbReference type="Pfam" id="PF08843">
    <property type="entry name" value="AbiEii"/>
    <property type="match status" value="1"/>
</dbReference>
<proteinExistence type="predicted"/>
<gene>
    <name evidence="1" type="ORF">SYN_01879</name>
</gene>
<evidence type="ECO:0000313" key="2">
    <source>
        <dbReference type="Proteomes" id="UP000001933"/>
    </source>
</evidence>
<dbReference type="Proteomes" id="UP000001933">
    <property type="component" value="Chromosome"/>
</dbReference>
<sequence>MALSKPIEISLHEDEPLFREAVLYTARKTGLNAALVEKDYFCSALLADLCSGCKLPPVFRGGTCLSKIHADFYRLSEDLDFTISLSAAASRSDRSRMITPVKEWISALGKESSVFKMEQKLTGFNNSKQYVAQVAYPTLVGSGLGRIKIEVGLREEILVPPVKGSVRTLLENPFTSMPGVEEFEIVVLTREETYAEKLRAALTRREPAIRDFYDIDYAVSRLGVNLEDPHLVGLLKRKLQVPDNDEIDISIARKKELLSQLETQLKPVLRSSDYDMFDFERAFRMIADLARMIAGQS</sequence>
<name>Q2LU07_SYNAS</name>
<dbReference type="eggNOG" id="COG2253">
    <property type="taxonomic scope" value="Bacteria"/>
</dbReference>
<dbReference type="EMBL" id="CP000252">
    <property type="protein sequence ID" value="ABC77570.1"/>
    <property type="molecule type" value="Genomic_DNA"/>
</dbReference>
<dbReference type="InParanoid" id="Q2LU07"/>
<organism evidence="1 2">
    <name type="scientific">Syntrophus aciditrophicus (strain SB)</name>
    <dbReference type="NCBI Taxonomy" id="56780"/>
    <lineage>
        <taxon>Bacteria</taxon>
        <taxon>Pseudomonadati</taxon>
        <taxon>Thermodesulfobacteriota</taxon>
        <taxon>Syntrophia</taxon>
        <taxon>Syntrophales</taxon>
        <taxon>Syntrophaceae</taxon>
        <taxon>Syntrophus</taxon>
    </lineage>
</organism>
<dbReference type="HOGENOM" id="CLU_058982_0_0_7"/>
<dbReference type="Gene3D" id="3.10.450.620">
    <property type="entry name" value="JHP933, nucleotidyltransferase-like core domain"/>
    <property type="match status" value="1"/>
</dbReference>